<gene>
    <name evidence="3" type="ORF">A2936_00355</name>
</gene>
<dbReference type="Pfam" id="PF00300">
    <property type="entry name" value="His_Phos_1"/>
    <property type="match status" value="1"/>
</dbReference>
<evidence type="ECO:0008006" key="5">
    <source>
        <dbReference type="Google" id="ProtNLM"/>
    </source>
</evidence>
<accession>A0A1F7US10</accession>
<evidence type="ECO:0000256" key="1">
    <source>
        <dbReference type="ARBA" id="ARBA00022801"/>
    </source>
</evidence>
<dbReference type="GO" id="GO:0045820">
    <property type="term" value="P:negative regulation of glycolytic process"/>
    <property type="evidence" value="ECO:0007669"/>
    <property type="project" value="TreeGrafter"/>
</dbReference>
<comment type="caution">
    <text evidence="3">The sequence shown here is derived from an EMBL/GenBank/DDBJ whole genome shotgun (WGS) entry which is preliminary data.</text>
</comment>
<feature type="binding site" evidence="2">
    <location>
        <begin position="62"/>
        <end position="65"/>
    </location>
    <ligand>
        <name>substrate</name>
    </ligand>
</feature>
<proteinExistence type="predicted"/>
<dbReference type="PANTHER" id="PTHR46517">
    <property type="entry name" value="FRUCTOSE-2,6-BISPHOSPHATASE TIGAR"/>
    <property type="match status" value="1"/>
</dbReference>
<feature type="binding site" evidence="2">
    <location>
        <position position="38"/>
    </location>
    <ligand>
        <name>substrate</name>
    </ligand>
</feature>
<evidence type="ECO:0000256" key="2">
    <source>
        <dbReference type="PIRSR" id="PIRSR613078-2"/>
    </source>
</evidence>
<name>A0A1F7US10_9BACT</name>
<dbReference type="AlphaFoldDB" id="A0A1F7US10"/>
<reference evidence="3 4" key="1">
    <citation type="journal article" date="2016" name="Nat. Commun.">
        <title>Thousands of microbial genomes shed light on interconnected biogeochemical processes in an aquifer system.</title>
        <authorList>
            <person name="Anantharaman K."/>
            <person name="Brown C.T."/>
            <person name="Hug L.A."/>
            <person name="Sharon I."/>
            <person name="Castelle C.J."/>
            <person name="Probst A.J."/>
            <person name="Thomas B.C."/>
            <person name="Singh A."/>
            <person name="Wilkins M.J."/>
            <person name="Karaoz U."/>
            <person name="Brodie E.L."/>
            <person name="Williams K.H."/>
            <person name="Hubbard S.S."/>
            <person name="Banfield J.F."/>
        </authorList>
    </citation>
    <scope>NUCLEOTIDE SEQUENCE [LARGE SCALE GENOMIC DNA]</scope>
</reference>
<dbReference type="PANTHER" id="PTHR46517:SF1">
    <property type="entry name" value="FRUCTOSE-2,6-BISPHOSPHATASE TIGAR"/>
    <property type="match status" value="1"/>
</dbReference>
<dbReference type="Gene3D" id="3.40.50.1240">
    <property type="entry name" value="Phosphoglycerate mutase-like"/>
    <property type="match status" value="1"/>
</dbReference>
<dbReference type="InterPro" id="IPR013078">
    <property type="entry name" value="His_Pase_superF_clade-1"/>
</dbReference>
<keyword evidence="1" id="KW-0378">Hydrolase</keyword>
<dbReference type="Proteomes" id="UP000176846">
    <property type="component" value="Unassembled WGS sequence"/>
</dbReference>
<dbReference type="GO" id="GO:0004331">
    <property type="term" value="F:fructose-2,6-bisphosphate 2-phosphatase activity"/>
    <property type="evidence" value="ECO:0007669"/>
    <property type="project" value="TreeGrafter"/>
</dbReference>
<evidence type="ECO:0000313" key="3">
    <source>
        <dbReference type="EMBL" id="OGL81036.1"/>
    </source>
</evidence>
<dbReference type="PIRSF" id="PIRSF000709">
    <property type="entry name" value="6PFK_2-Ptase"/>
    <property type="match status" value="1"/>
</dbReference>
<dbReference type="InterPro" id="IPR051695">
    <property type="entry name" value="Phosphoglycerate_Mutase"/>
</dbReference>
<dbReference type="CDD" id="cd07067">
    <property type="entry name" value="HP_PGM_like"/>
    <property type="match status" value="1"/>
</dbReference>
<organism evidence="3 4">
    <name type="scientific">Candidatus Uhrbacteria bacterium RIFCSPLOWO2_01_FULL_47_25</name>
    <dbReference type="NCBI Taxonomy" id="1802402"/>
    <lineage>
        <taxon>Bacteria</taxon>
        <taxon>Candidatus Uhriibacteriota</taxon>
    </lineage>
</organism>
<dbReference type="EMBL" id="MGEK01000034">
    <property type="protein sequence ID" value="OGL81036.1"/>
    <property type="molecule type" value="Genomic_DNA"/>
</dbReference>
<protein>
    <recommendedName>
        <fullName evidence="5">Histidine phosphatase family protein</fullName>
    </recommendedName>
</protein>
<sequence>MGQKDLPLTIRGKRQAEELKNIFHSTSFDAVYSSDLLRTVKTAEIITAEKQLAIKTSQLLRERSYGRFEGRPAIKYRENIKHLLDELKQLSDAEKPAFKFADDVESDLELASRFIRFLREIAVIHPKETVLVSSHGGCIRTFLVHIGYASYHELPSGSCANGSYIKILSDGLDFIVKEAVGIKITKPS</sequence>
<evidence type="ECO:0000313" key="4">
    <source>
        <dbReference type="Proteomes" id="UP000176846"/>
    </source>
</evidence>
<dbReference type="SUPFAM" id="SSF53254">
    <property type="entry name" value="Phosphoglycerate mutase-like"/>
    <property type="match status" value="1"/>
</dbReference>
<dbReference type="InterPro" id="IPR029033">
    <property type="entry name" value="His_PPase_superfam"/>
</dbReference>
<dbReference type="GO" id="GO:0005829">
    <property type="term" value="C:cytosol"/>
    <property type="evidence" value="ECO:0007669"/>
    <property type="project" value="TreeGrafter"/>
</dbReference>
<dbReference type="GO" id="GO:0043456">
    <property type="term" value="P:regulation of pentose-phosphate shunt"/>
    <property type="evidence" value="ECO:0007669"/>
    <property type="project" value="TreeGrafter"/>
</dbReference>